<reference evidence="1 2" key="1">
    <citation type="submission" date="2023-10" db="EMBL/GenBank/DDBJ databases">
        <title>Complete genome sequence of Shewanella sp. DAU334.</title>
        <authorList>
            <person name="Lee Y.-S."/>
            <person name="Jeong H.-R."/>
            <person name="Hwang E.-J."/>
            <person name="Choi Y.-L."/>
            <person name="Kim G.-D."/>
        </authorList>
    </citation>
    <scope>NUCLEOTIDE SEQUENCE [LARGE SCALE GENOMIC DNA]</scope>
    <source>
        <strain evidence="1 2">DAU334</strain>
    </source>
</reference>
<keyword evidence="2" id="KW-1185">Reference proteome</keyword>
<name>A0ABZ0JZE9_9GAMM</name>
<sequence length="71" mass="7549">MAWLLQLARLEGASVLAGAQIRYIAPISEAPISAIVCAGTDLSVLQFGQLTKIKCSDNAEGVVTRIYHASF</sequence>
<organism evidence="1 2">
    <name type="scientific">Shewanella youngdeokensis</name>
    <dbReference type="NCBI Taxonomy" id="2999068"/>
    <lineage>
        <taxon>Bacteria</taxon>
        <taxon>Pseudomonadati</taxon>
        <taxon>Pseudomonadota</taxon>
        <taxon>Gammaproteobacteria</taxon>
        <taxon>Alteromonadales</taxon>
        <taxon>Shewanellaceae</taxon>
        <taxon>Shewanella</taxon>
    </lineage>
</organism>
<dbReference type="Proteomes" id="UP001529491">
    <property type="component" value="Chromosome"/>
</dbReference>
<dbReference type="EMBL" id="CP136522">
    <property type="protein sequence ID" value="WOT04931.1"/>
    <property type="molecule type" value="Genomic_DNA"/>
</dbReference>
<accession>A0ABZ0JZE9</accession>
<evidence type="ECO:0008006" key="3">
    <source>
        <dbReference type="Google" id="ProtNLM"/>
    </source>
</evidence>
<dbReference type="RefSeq" id="WP_310472571.1">
    <property type="nucleotide sequence ID" value="NZ_CP136522.1"/>
</dbReference>
<gene>
    <name evidence="1" type="ORF">RGE70_16710</name>
</gene>
<protein>
    <recommendedName>
        <fullName evidence="3">Thioesterase domain-containing protein</fullName>
    </recommendedName>
</protein>
<evidence type="ECO:0000313" key="2">
    <source>
        <dbReference type="Proteomes" id="UP001529491"/>
    </source>
</evidence>
<proteinExistence type="predicted"/>
<evidence type="ECO:0000313" key="1">
    <source>
        <dbReference type="EMBL" id="WOT04931.1"/>
    </source>
</evidence>